<evidence type="ECO:0000313" key="3">
    <source>
        <dbReference type="EMBL" id="RDU37552.1"/>
    </source>
</evidence>
<feature type="domain" description="Methyltransferase FkbM" evidence="2">
    <location>
        <begin position="247"/>
        <end position="414"/>
    </location>
</feature>
<evidence type="ECO:0000256" key="1">
    <source>
        <dbReference type="SAM" id="Coils"/>
    </source>
</evidence>
<dbReference type="RefSeq" id="WP_115451224.1">
    <property type="nucleotide sequence ID" value="NZ_QNQT01000002.1"/>
</dbReference>
<dbReference type="AlphaFoldDB" id="A0A3D8GTA3"/>
<keyword evidence="1" id="KW-0175">Coiled coil</keyword>
<dbReference type="Pfam" id="PF05050">
    <property type="entry name" value="Methyltransf_21"/>
    <property type="match status" value="1"/>
</dbReference>
<comment type="caution">
    <text evidence="3">The sequence shown here is derived from an EMBL/GenBank/DDBJ whole genome shotgun (WGS) entry which is preliminary data.</text>
</comment>
<reference evidence="3 4" key="1">
    <citation type="submission" date="2018-07" db="EMBL/GenBank/DDBJ databases">
        <title>Bacillus sp. YLB-04 draft genome sequence.</title>
        <authorList>
            <person name="Yu L."/>
            <person name="Tang X."/>
        </authorList>
    </citation>
    <scope>NUCLEOTIDE SEQUENCE [LARGE SCALE GENOMIC DNA]</scope>
    <source>
        <strain evidence="3 4">YLB-04</strain>
    </source>
</reference>
<dbReference type="SUPFAM" id="SSF53335">
    <property type="entry name" value="S-adenosyl-L-methionine-dependent methyltransferases"/>
    <property type="match status" value="1"/>
</dbReference>
<dbReference type="InterPro" id="IPR006342">
    <property type="entry name" value="FkbM_mtfrase"/>
</dbReference>
<feature type="coiled-coil region" evidence="1">
    <location>
        <begin position="147"/>
        <end position="203"/>
    </location>
</feature>
<dbReference type="OrthoDB" id="9782855at2"/>
<name>A0A3D8GTA3_9BACI</name>
<evidence type="ECO:0000259" key="2">
    <source>
        <dbReference type="Pfam" id="PF05050"/>
    </source>
</evidence>
<dbReference type="InterPro" id="IPR029063">
    <property type="entry name" value="SAM-dependent_MTases_sf"/>
</dbReference>
<dbReference type="EMBL" id="QNQT01000002">
    <property type="protein sequence ID" value="RDU37552.1"/>
    <property type="molecule type" value="Genomic_DNA"/>
</dbReference>
<accession>A0A3D8GTA3</accession>
<organism evidence="3 4">
    <name type="scientific">Neobacillus piezotolerans</name>
    <dbReference type="NCBI Taxonomy" id="2259171"/>
    <lineage>
        <taxon>Bacteria</taxon>
        <taxon>Bacillati</taxon>
        <taxon>Bacillota</taxon>
        <taxon>Bacilli</taxon>
        <taxon>Bacillales</taxon>
        <taxon>Bacillaceae</taxon>
        <taxon>Neobacillus</taxon>
    </lineage>
</organism>
<keyword evidence="4" id="KW-1185">Reference proteome</keyword>
<dbReference type="Proteomes" id="UP000257144">
    <property type="component" value="Unassembled WGS sequence"/>
</dbReference>
<gene>
    <name evidence="3" type="ORF">DRW41_06840</name>
</gene>
<protein>
    <recommendedName>
        <fullName evidence="2">Methyltransferase FkbM domain-containing protein</fullName>
    </recommendedName>
</protein>
<sequence length="436" mass="50207">MGNYTMRVEGVKESMNNQFKSIEQEVIYKKMVEFLKKNGQNEILPIEATLNDSRDLSQYIHDMDATKNNEAHRFLHSHRKVIGPIIVFSKKVVRKLLKWYINPITQQQTTFNNATTSAMVKTSELVTKIKDDVSTVNAKCDNTIQSISEINEKLKVTEENIEQLQDTITSKLQIELQQLLYQNQELLLRLTSMEEKNSSLLNNIEIGSSSGDDFFNKKTFGQSGEDSILAYIIYVLGVPFEQLRYIDLGANHAKELSNTYYFYNRGSKGVLVEANPKLISELKFYRNKDIVLNNVVDIVDDKDVDFYILSGDGLSTPDYESAKSFCEINPNIKIVDKKNITTITYNTIVKQYLGVAPTILSIDIEGKEMEILQSIDFENYRPLLIVIEMVNYDTKLNYKTKNKEIVKFMDSKNYDEYAFTGINSIFIDKEFLEQRS</sequence>
<dbReference type="Gene3D" id="3.40.50.150">
    <property type="entry name" value="Vaccinia Virus protein VP39"/>
    <property type="match status" value="1"/>
</dbReference>
<evidence type="ECO:0000313" key="4">
    <source>
        <dbReference type="Proteomes" id="UP000257144"/>
    </source>
</evidence>
<proteinExistence type="predicted"/>